<protein>
    <submittedName>
        <fullName evidence="1">Retrovirus-related Pol polyprotein from transposon TNT 1-94</fullName>
    </submittedName>
</protein>
<sequence>MRKVPYTSAMGSLMYAMVCTRLDIAHVVGVVSKFLFYPGKEHWGAVKWILRYMRGTSKTCLCFGTDKHVLEGCTDVDMARDVDSKKSTSGYLITFQGEQCHGNQSCRNVLHCRPQRLSIFLSLKLARSYCG</sequence>
<accession>A0A438HGW9</accession>
<organism evidence="1 2">
    <name type="scientific">Vitis vinifera</name>
    <name type="common">Grape</name>
    <dbReference type="NCBI Taxonomy" id="29760"/>
    <lineage>
        <taxon>Eukaryota</taxon>
        <taxon>Viridiplantae</taxon>
        <taxon>Streptophyta</taxon>
        <taxon>Embryophyta</taxon>
        <taxon>Tracheophyta</taxon>
        <taxon>Spermatophyta</taxon>
        <taxon>Magnoliopsida</taxon>
        <taxon>eudicotyledons</taxon>
        <taxon>Gunneridae</taxon>
        <taxon>Pentapetalae</taxon>
        <taxon>rosids</taxon>
        <taxon>Vitales</taxon>
        <taxon>Vitaceae</taxon>
        <taxon>Viteae</taxon>
        <taxon>Vitis</taxon>
    </lineage>
</organism>
<evidence type="ECO:0000313" key="1">
    <source>
        <dbReference type="EMBL" id="RVW83710.1"/>
    </source>
</evidence>
<proteinExistence type="predicted"/>
<dbReference type="EMBL" id="QGNW01000224">
    <property type="protein sequence ID" value="RVW83710.1"/>
    <property type="molecule type" value="Genomic_DNA"/>
</dbReference>
<reference evidence="1 2" key="1">
    <citation type="journal article" date="2018" name="PLoS Genet.">
        <title>Population sequencing reveals clonal diversity and ancestral inbreeding in the grapevine cultivar Chardonnay.</title>
        <authorList>
            <person name="Roach M.J."/>
            <person name="Johnson D.L."/>
            <person name="Bohlmann J."/>
            <person name="van Vuuren H.J."/>
            <person name="Jones S.J."/>
            <person name="Pretorius I.S."/>
            <person name="Schmidt S.A."/>
            <person name="Borneman A.R."/>
        </authorList>
    </citation>
    <scope>NUCLEOTIDE SEQUENCE [LARGE SCALE GENOMIC DNA]</scope>
    <source>
        <strain evidence="2">cv. Chardonnay</strain>
        <tissue evidence="1">Leaf</tissue>
    </source>
</reference>
<name>A0A438HGW9_VITVI</name>
<dbReference type="AlphaFoldDB" id="A0A438HGW9"/>
<dbReference type="PANTHER" id="PTHR11439">
    <property type="entry name" value="GAG-POL-RELATED RETROTRANSPOSON"/>
    <property type="match status" value="1"/>
</dbReference>
<comment type="caution">
    <text evidence="1">The sequence shown here is derived from an EMBL/GenBank/DDBJ whole genome shotgun (WGS) entry which is preliminary data.</text>
</comment>
<gene>
    <name evidence="1" type="primary">POLX_4054</name>
    <name evidence="1" type="ORF">CK203_045974</name>
</gene>
<evidence type="ECO:0000313" key="2">
    <source>
        <dbReference type="Proteomes" id="UP000288805"/>
    </source>
</evidence>
<dbReference type="Proteomes" id="UP000288805">
    <property type="component" value="Unassembled WGS sequence"/>
</dbReference>
<dbReference type="PANTHER" id="PTHR11439:SF467">
    <property type="entry name" value="INTEGRASE CATALYTIC DOMAIN-CONTAINING PROTEIN"/>
    <property type="match status" value="1"/>
</dbReference>